<evidence type="ECO:0000313" key="4">
    <source>
        <dbReference type="Proteomes" id="UP000230750"/>
    </source>
</evidence>
<organism evidence="3 4">
    <name type="scientific">Stichopus japonicus</name>
    <name type="common">Sea cucumber</name>
    <dbReference type="NCBI Taxonomy" id="307972"/>
    <lineage>
        <taxon>Eukaryota</taxon>
        <taxon>Metazoa</taxon>
        <taxon>Echinodermata</taxon>
        <taxon>Eleutherozoa</taxon>
        <taxon>Echinozoa</taxon>
        <taxon>Holothuroidea</taxon>
        <taxon>Aspidochirotacea</taxon>
        <taxon>Aspidochirotida</taxon>
        <taxon>Stichopodidae</taxon>
        <taxon>Apostichopus</taxon>
    </lineage>
</organism>
<feature type="domain" description="C2H2-type" evidence="2">
    <location>
        <begin position="322"/>
        <end position="345"/>
    </location>
</feature>
<feature type="region of interest" description="Disordered" evidence="1">
    <location>
        <begin position="338"/>
        <end position="364"/>
    </location>
</feature>
<proteinExistence type="predicted"/>
<dbReference type="STRING" id="307972.A0A2G8L1Z8"/>
<dbReference type="Pfam" id="PF20231">
    <property type="entry name" value="DUF6589"/>
    <property type="match status" value="1"/>
</dbReference>
<comment type="caution">
    <text evidence="3">The sequence shown here is derived from an EMBL/GenBank/DDBJ whole genome shotgun (WGS) entry which is preliminary data.</text>
</comment>
<dbReference type="OrthoDB" id="5952546at2759"/>
<dbReference type="Proteomes" id="UP000230750">
    <property type="component" value="Unassembled WGS sequence"/>
</dbReference>
<evidence type="ECO:0000313" key="3">
    <source>
        <dbReference type="EMBL" id="PIK54281.1"/>
    </source>
</evidence>
<dbReference type="PROSITE" id="PS00028">
    <property type="entry name" value="ZINC_FINGER_C2H2_1"/>
    <property type="match status" value="1"/>
</dbReference>
<dbReference type="EMBL" id="MRZV01000255">
    <property type="protein sequence ID" value="PIK54281.1"/>
    <property type="molecule type" value="Genomic_DNA"/>
</dbReference>
<accession>A0A2G8L1Z8</accession>
<dbReference type="InterPro" id="IPR013087">
    <property type="entry name" value="Znf_C2H2_type"/>
</dbReference>
<gene>
    <name evidence="3" type="ORF">BSL78_08809</name>
</gene>
<evidence type="ECO:0000256" key="1">
    <source>
        <dbReference type="SAM" id="MobiDB-lite"/>
    </source>
</evidence>
<dbReference type="InterPro" id="IPR046496">
    <property type="entry name" value="DUF6589"/>
</dbReference>
<name>A0A2G8L1Z8_STIJA</name>
<evidence type="ECO:0000259" key="2">
    <source>
        <dbReference type="PROSITE" id="PS00028"/>
    </source>
</evidence>
<reference evidence="3 4" key="1">
    <citation type="journal article" date="2017" name="PLoS Biol.">
        <title>The sea cucumber genome provides insights into morphological evolution and visceral regeneration.</title>
        <authorList>
            <person name="Zhang X."/>
            <person name="Sun L."/>
            <person name="Yuan J."/>
            <person name="Sun Y."/>
            <person name="Gao Y."/>
            <person name="Zhang L."/>
            <person name="Li S."/>
            <person name="Dai H."/>
            <person name="Hamel J.F."/>
            <person name="Liu C."/>
            <person name="Yu Y."/>
            <person name="Liu S."/>
            <person name="Lin W."/>
            <person name="Guo K."/>
            <person name="Jin S."/>
            <person name="Xu P."/>
            <person name="Storey K.B."/>
            <person name="Huan P."/>
            <person name="Zhang T."/>
            <person name="Zhou Y."/>
            <person name="Zhang J."/>
            <person name="Lin C."/>
            <person name="Li X."/>
            <person name="Xing L."/>
            <person name="Huo D."/>
            <person name="Sun M."/>
            <person name="Wang L."/>
            <person name="Mercier A."/>
            <person name="Li F."/>
            <person name="Yang H."/>
            <person name="Xiang J."/>
        </authorList>
    </citation>
    <scope>NUCLEOTIDE SEQUENCE [LARGE SCALE GENOMIC DNA]</scope>
    <source>
        <strain evidence="3">Shaxun</strain>
        <tissue evidence="3">Muscle</tissue>
    </source>
</reference>
<dbReference type="AlphaFoldDB" id="A0A2G8L1Z8"/>
<protein>
    <recommendedName>
        <fullName evidence="2">C2H2-type domain-containing protein</fullName>
    </recommendedName>
</protein>
<keyword evidence="4" id="KW-1185">Reference proteome</keyword>
<sequence length="585" mass="67145">MKLTPDKYQIIGDNIDLEIRAKHMSSIRQNQSIHWFNMYAVKDAVSGREYATTEATNLNDIPESTFLPTPEDNTLLQTDFAFLWSRVIVNSIPDLESLRTAAVWHIPHPYSEQMQQPSEQVPLSIICRNENKSEEMIAILEEIHNKYLPCLDDDEATKKLFFGGDQLTDERCRSAQRARADGDTTLQKLSGLVPKLEDWHAFRIAFQVVIKILRSPASSVDKGTFFANANCVNNSNAKKDALQFYAEVKEFFNMHLDVYITAATLSHWKMDSINEKVVPEEVKNGTPQEQRKWLHQKCLELVENFAMLPSFKRLERVESFLCRADGCTKVLQLEATRRSHESHVHGRADQHTEESQRQEEEDHKSNYGCATIGLGLLLRNADDAVREGDGARIIQVWKFLMPLFKLHKHNKYALAALRLQADIYSLLPGDLSHELIWNRTVTNRGGKGRHMSRDLRLEHINKVAKQALKAQGAMNISETLAQRAGYAIGKVEKLITNIENDLSLSKRKGYHKSTYCMEDFQTLLTQVFDEADIFTPNSGRSFTAFPDFSRDILHQLDVRAFHRWIQHYKKLWSKDQSITLRASSE</sequence>